<feature type="compositionally biased region" description="Polar residues" evidence="9">
    <location>
        <begin position="359"/>
        <end position="372"/>
    </location>
</feature>
<dbReference type="PROSITE" id="PS50023">
    <property type="entry name" value="LIM_DOMAIN_2"/>
    <property type="match status" value="3"/>
</dbReference>
<dbReference type="Gene3D" id="1.10.950.10">
    <property type="entry name" value="Villin headpiece domain"/>
    <property type="match status" value="1"/>
</dbReference>
<dbReference type="InterPro" id="IPR051618">
    <property type="entry name" value="Actin-binding_LIM"/>
</dbReference>
<dbReference type="CDD" id="cd09330">
    <property type="entry name" value="LIM4_abLIM"/>
    <property type="match status" value="1"/>
</dbReference>
<dbReference type="SUPFAM" id="SSF57716">
    <property type="entry name" value="Glucocorticoid receptor-like (DNA-binding domain)"/>
    <property type="match status" value="6"/>
</dbReference>
<evidence type="ECO:0000256" key="6">
    <source>
        <dbReference type="ARBA" id="ARBA00022833"/>
    </source>
</evidence>
<dbReference type="PANTHER" id="PTHR24213">
    <property type="entry name" value="ACTIN-BINDING LIM PROTEIN"/>
    <property type="match status" value="1"/>
</dbReference>
<comment type="caution">
    <text evidence="12">The sequence shown here is derived from an EMBL/GenBank/DDBJ whole genome shotgun (WGS) entry which is preliminary data.</text>
</comment>
<proteinExistence type="predicted"/>
<dbReference type="EMBL" id="JABWUV010000006">
    <property type="protein sequence ID" value="KAF6347667.1"/>
    <property type="molecule type" value="Genomic_DNA"/>
</dbReference>
<feature type="domain" description="LIM zinc-binding" evidence="10">
    <location>
        <begin position="81"/>
        <end position="140"/>
    </location>
</feature>
<dbReference type="FunFam" id="2.10.110.10:FF:000003">
    <property type="entry name" value="actin-binding LIM protein 1 isoform X1"/>
    <property type="match status" value="1"/>
</dbReference>
<dbReference type="FunFam" id="2.10.110.10:FF:000024">
    <property type="entry name" value="actin-binding LIM protein 1 isoform X1"/>
    <property type="match status" value="1"/>
</dbReference>
<dbReference type="InterPro" id="IPR001781">
    <property type="entry name" value="Znf_LIM"/>
</dbReference>
<dbReference type="SMART" id="SM00132">
    <property type="entry name" value="LIM"/>
    <property type="match status" value="4"/>
</dbReference>
<dbReference type="Pfam" id="PF16182">
    <property type="entry name" value="AbLIM_anchor"/>
    <property type="match status" value="1"/>
</dbReference>
<keyword evidence="7 8" id="KW-0440">LIM domain</keyword>
<keyword evidence="2" id="KW-0963">Cytoplasm</keyword>
<dbReference type="CDD" id="cd09328">
    <property type="entry name" value="LIM2_abLIM"/>
    <property type="match status" value="1"/>
</dbReference>
<keyword evidence="4 8" id="KW-0479">Metal-binding</keyword>
<dbReference type="FunFam" id="1.10.950.10:FF:000001">
    <property type="entry name" value="actin-binding LIM protein 1 isoform X2"/>
    <property type="match status" value="1"/>
</dbReference>
<dbReference type="Pfam" id="PF00412">
    <property type="entry name" value="LIM"/>
    <property type="match status" value="4"/>
</dbReference>
<keyword evidence="5" id="KW-0677">Repeat</keyword>
<protein>
    <submittedName>
        <fullName evidence="12">Actin binding LIM protein family member 3</fullName>
    </submittedName>
</protein>
<dbReference type="GO" id="GO:0005737">
    <property type="term" value="C:cytoplasm"/>
    <property type="evidence" value="ECO:0007669"/>
    <property type="project" value="UniProtKB-SubCell"/>
</dbReference>
<keyword evidence="13" id="KW-1185">Reference proteome</keyword>
<dbReference type="Pfam" id="PF02209">
    <property type="entry name" value="VHP"/>
    <property type="match status" value="1"/>
</dbReference>
<dbReference type="GO" id="GO:0060271">
    <property type="term" value="P:cilium assembly"/>
    <property type="evidence" value="ECO:0007669"/>
    <property type="project" value="TreeGrafter"/>
</dbReference>
<keyword evidence="3" id="KW-0597">Phosphoprotein</keyword>
<evidence type="ECO:0000256" key="5">
    <source>
        <dbReference type="ARBA" id="ARBA00022737"/>
    </source>
</evidence>
<evidence type="ECO:0000256" key="2">
    <source>
        <dbReference type="ARBA" id="ARBA00022490"/>
    </source>
</evidence>
<evidence type="ECO:0000256" key="9">
    <source>
        <dbReference type="SAM" id="MobiDB-lite"/>
    </source>
</evidence>
<dbReference type="GO" id="GO:0001725">
    <property type="term" value="C:stress fiber"/>
    <property type="evidence" value="ECO:0007669"/>
    <property type="project" value="TreeGrafter"/>
</dbReference>
<dbReference type="InterPro" id="IPR032402">
    <property type="entry name" value="AbLIM_anchor"/>
</dbReference>
<evidence type="ECO:0000313" key="13">
    <source>
        <dbReference type="Proteomes" id="UP000527355"/>
    </source>
</evidence>
<dbReference type="VEuPathDB" id="HostDB:GeneID_118657880"/>
<comment type="subcellular location">
    <subcellularLocation>
        <location evidence="1">Cytoplasm</location>
    </subcellularLocation>
</comment>
<feature type="domain" description="LIM zinc-binding" evidence="10">
    <location>
        <begin position="21"/>
        <end position="80"/>
    </location>
</feature>
<dbReference type="PANTHER" id="PTHR24213:SF0">
    <property type="entry name" value="ACTIN-BINDING LIM PROTEIN 3"/>
    <property type="match status" value="1"/>
</dbReference>
<dbReference type="FunFam" id="2.10.110.10:FF:000007">
    <property type="entry name" value="actin-binding LIM protein 1 isoform X1"/>
    <property type="match status" value="1"/>
</dbReference>
<evidence type="ECO:0000256" key="7">
    <source>
        <dbReference type="ARBA" id="ARBA00023038"/>
    </source>
</evidence>
<accession>A0A7J7XD65</accession>
<evidence type="ECO:0000259" key="11">
    <source>
        <dbReference type="PROSITE" id="PS51089"/>
    </source>
</evidence>
<dbReference type="FunFam" id="2.10.110.10:FF:000004">
    <property type="entry name" value="actin-binding LIM protein 1 isoform X1"/>
    <property type="match status" value="1"/>
</dbReference>
<keyword evidence="6 8" id="KW-0862">Zinc</keyword>
<evidence type="ECO:0000256" key="8">
    <source>
        <dbReference type="PROSITE-ProRule" id="PRU00125"/>
    </source>
</evidence>
<feature type="region of interest" description="Disordered" evidence="9">
    <location>
        <begin position="348"/>
        <end position="380"/>
    </location>
</feature>
<dbReference type="CDD" id="cd09329">
    <property type="entry name" value="LIM3_abLIM"/>
    <property type="match status" value="1"/>
</dbReference>
<dbReference type="AlphaFoldDB" id="A0A7J7XD65"/>
<reference evidence="12 13" key="1">
    <citation type="journal article" date="2020" name="Nature">
        <title>Six reference-quality genomes reveal evolution of bat adaptations.</title>
        <authorList>
            <person name="Jebb D."/>
            <person name="Huang Z."/>
            <person name="Pippel M."/>
            <person name="Hughes G.M."/>
            <person name="Lavrichenko K."/>
            <person name="Devanna P."/>
            <person name="Winkler S."/>
            <person name="Jermiin L.S."/>
            <person name="Skirmuntt E.C."/>
            <person name="Katzourakis A."/>
            <person name="Burkitt-Gray L."/>
            <person name="Ray D.A."/>
            <person name="Sullivan K.A.M."/>
            <person name="Roscito J.G."/>
            <person name="Kirilenko B.M."/>
            <person name="Davalos L.M."/>
            <person name="Corthals A.P."/>
            <person name="Power M.L."/>
            <person name="Jones G."/>
            <person name="Ransome R.D."/>
            <person name="Dechmann D.K.N."/>
            <person name="Locatelli A.G."/>
            <person name="Puechmaille S.J."/>
            <person name="Fedrigo O."/>
            <person name="Jarvis E.D."/>
            <person name="Hiller M."/>
            <person name="Vernes S.C."/>
            <person name="Myers E.W."/>
            <person name="Teeling E.C."/>
        </authorList>
    </citation>
    <scope>NUCLEOTIDE SEQUENCE [LARGE SCALE GENOMIC DNA]</scope>
    <source>
        <strain evidence="12">MMyoMyo1</strain>
        <tissue evidence="12">Flight muscle</tissue>
    </source>
</reference>
<dbReference type="SMART" id="SM00153">
    <property type="entry name" value="VHP"/>
    <property type="match status" value="1"/>
</dbReference>
<evidence type="ECO:0000259" key="10">
    <source>
        <dbReference type="PROSITE" id="PS50023"/>
    </source>
</evidence>
<dbReference type="GO" id="GO:0007010">
    <property type="term" value="P:cytoskeleton organization"/>
    <property type="evidence" value="ECO:0007669"/>
    <property type="project" value="InterPro"/>
</dbReference>
<dbReference type="Gene3D" id="2.10.110.10">
    <property type="entry name" value="Cysteine Rich Protein"/>
    <property type="match status" value="4"/>
</dbReference>
<dbReference type="Proteomes" id="UP000527355">
    <property type="component" value="Unassembled WGS sequence"/>
</dbReference>
<name>A0A7J7XD65_MYOMY</name>
<dbReference type="PROSITE" id="PS51089">
    <property type="entry name" value="HP"/>
    <property type="match status" value="1"/>
</dbReference>
<dbReference type="SUPFAM" id="SSF47050">
    <property type="entry name" value="VHP, Villin headpiece domain"/>
    <property type="match status" value="1"/>
</dbReference>
<evidence type="ECO:0000256" key="3">
    <source>
        <dbReference type="ARBA" id="ARBA00022553"/>
    </source>
</evidence>
<dbReference type="InterPro" id="IPR003128">
    <property type="entry name" value="Villin_headpiece"/>
</dbReference>
<feature type="domain" description="LIM zinc-binding" evidence="10">
    <location>
        <begin position="149"/>
        <end position="208"/>
    </location>
</feature>
<feature type="region of interest" description="Disordered" evidence="9">
    <location>
        <begin position="310"/>
        <end position="330"/>
    </location>
</feature>
<dbReference type="PROSITE" id="PS00478">
    <property type="entry name" value="LIM_DOMAIN_1"/>
    <property type="match status" value="3"/>
</dbReference>
<dbReference type="GO" id="GO:0046872">
    <property type="term" value="F:metal ion binding"/>
    <property type="evidence" value="ECO:0007669"/>
    <property type="project" value="UniProtKB-KW"/>
</dbReference>
<dbReference type="InterPro" id="IPR036886">
    <property type="entry name" value="Villin_headpiece_dom_sf"/>
</dbReference>
<evidence type="ECO:0000256" key="1">
    <source>
        <dbReference type="ARBA" id="ARBA00004496"/>
    </source>
</evidence>
<feature type="compositionally biased region" description="Polar residues" evidence="9">
    <location>
        <begin position="318"/>
        <end position="330"/>
    </location>
</feature>
<evidence type="ECO:0000256" key="4">
    <source>
        <dbReference type="ARBA" id="ARBA00022723"/>
    </source>
</evidence>
<feature type="domain" description="HP" evidence="11">
    <location>
        <begin position="520"/>
        <end position="588"/>
    </location>
</feature>
<organism evidence="12 13">
    <name type="scientific">Myotis myotis</name>
    <name type="common">Greater mouse-eared bat</name>
    <name type="synonym">Vespertilio myotis</name>
    <dbReference type="NCBI Taxonomy" id="51298"/>
    <lineage>
        <taxon>Eukaryota</taxon>
        <taxon>Metazoa</taxon>
        <taxon>Chordata</taxon>
        <taxon>Craniata</taxon>
        <taxon>Vertebrata</taxon>
        <taxon>Euteleostomi</taxon>
        <taxon>Mammalia</taxon>
        <taxon>Eutheria</taxon>
        <taxon>Laurasiatheria</taxon>
        <taxon>Chiroptera</taxon>
        <taxon>Yangochiroptera</taxon>
        <taxon>Vespertilionidae</taxon>
        <taxon>Myotis</taxon>
    </lineage>
</organism>
<sequence>MNTSIPYQQNPYNPRGSSNAIQCYRCGDTCKGEVVRVHNNHFHIRCFTCQVCGCGLAQSGFFFKNQEYICTQDYQQLYGTRCDSCRDFITGEVISALGRTYHPKCFVCSLCRKPFPIGDKVTFSGKECVCQTCSQSMTSSKPIKIRGPSHCAGCKEEIKHGQSLLALDKQWHVSCFKCQTCSVILTGEYISKDGVPYCESDYHSQFGIKCETCDRYISGRVLEAGGKHYHPTCARCVRCHQMFTEGEEMYLTGSEVWHPICKQAARAEKKLKHRRTSETSISPPGSSIGSPNRVICDIYENLDLRQRRASSPGYIDSPTYSRQGMSPTFSRSPHHYYRSAGESNIYRKPPIYKRHGDLSTATKSKTSEDISQASKYSPAYSPDPYYASESEYWTYHGSPKVPRARRFSSGGEEDDFDRSMHKLQSGIGRLILKEEMKARSSSYADPWTPPRSSTSSREALHTAGYDMSLNGSPRSHYLADSDPLISKSASLPAYRRNGLHRTPSADLFHYDSMNAVNWGMREYKIYPYELLLVTTRGRNRLPKDVDRTRLERHLSQEEFYQVFGMTISEFDRLALWKRNELKKQARLF</sequence>
<gene>
    <name evidence="12" type="ORF">mMyoMyo1_000104</name>
</gene>
<evidence type="ECO:0000313" key="12">
    <source>
        <dbReference type="EMBL" id="KAF6347667.1"/>
    </source>
</evidence>
<dbReference type="GO" id="GO:0051015">
    <property type="term" value="F:actin filament binding"/>
    <property type="evidence" value="ECO:0007669"/>
    <property type="project" value="TreeGrafter"/>
</dbReference>
<dbReference type="CDD" id="cd09327">
    <property type="entry name" value="LIM1_abLIM"/>
    <property type="match status" value="1"/>
</dbReference>
<dbReference type="GO" id="GO:0030032">
    <property type="term" value="P:lamellipodium assembly"/>
    <property type="evidence" value="ECO:0007669"/>
    <property type="project" value="TreeGrafter"/>
</dbReference>